<evidence type="ECO:0000259" key="1">
    <source>
        <dbReference type="Pfam" id="PF19631"/>
    </source>
</evidence>
<dbReference type="Pfam" id="PF19631">
    <property type="entry name" value="Trypco2"/>
    <property type="match status" value="1"/>
</dbReference>
<dbReference type="EMBL" id="BONG01000052">
    <property type="protein sequence ID" value="GIF92860.1"/>
    <property type="molecule type" value="Genomic_DNA"/>
</dbReference>
<comment type="caution">
    <text evidence="2">The sequence shown here is derived from an EMBL/GenBank/DDBJ whole genome shotgun (WGS) entry which is preliminary data.</text>
</comment>
<name>A0A8J3NUB9_9ACTN</name>
<accession>A0A8J3NUB9</accession>
<dbReference type="InterPro" id="IPR045608">
    <property type="entry name" value="Trypco2"/>
</dbReference>
<dbReference type="AlphaFoldDB" id="A0A8J3NUB9"/>
<feature type="domain" description="Trypsin-co-occurring" evidence="1">
    <location>
        <begin position="60"/>
        <end position="136"/>
    </location>
</feature>
<organism evidence="2 3">
    <name type="scientific">Catellatospora chokoriensis</name>
    <dbReference type="NCBI Taxonomy" id="310353"/>
    <lineage>
        <taxon>Bacteria</taxon>
        <taxon>Bacillati</taxon>
        <taxon>Actinomycetota</taxon>
        <taxon>Actinomycetes</taxon>
        <taxon>Micromonosporales</taxon>
        <taxon>Micromonosporaceae</taxon>
        <taxon>Catellatospora</taxon>
    </lineage>
</organism>
<dbReference type="Proteomes" id="UP000619293">
    <property type="component" value="Unassembled WGS sequence"/>
</dbReference>
<keyword evidence="3" id="KW-1185">Reference proteome</keyword>
<evidence type="ECO:0000313" key="2">
    <source>
        <dbReference type="EMBL" id="GIF92860.1"/>
    </source>
</evidence>
<gene>
    <name evidence="2" type="ORF">Cch02nite_63040</name>
</gene>
<proteinExistence type="predicted"/>
<evidence type="ECO:0000313" key="3">
    <source>
        <dbReference type="Proteomes" id="UP000619293"/>
    </source>
</evidence>
<protein>
    <recommendedName>
        <fullName evidence="1">Trypsin-co-occurring domain-containing protein</fullName>
    </recommendedName>
</protein>
<sequence length="152" mass="15920">MSVAHGHSGVAVGVAAERHEADLLGQVRSEPFRTAHGGDDSRYAVAIVLSRHGDGSMDKIGLADAIDALRTELTAAAKAAKGQDLRFQVDKVTVELEVVSERTTQGSAGVKWFVEVGGQRSHSGGHAHRVTVELIPKSGSGPLYTGDGEIPE</sequence>
<reference evidence="2 3" key="1">
    <citation type="submission" date="2021-01" db="EMBL/GenBank/DDBJ databases">
        <title>Whole genome shotgun sequence of Catellatospora chokoriensis NBRC 107358.</title>
        <authorList>
            <person name="Komaki H."/>
            <person name="Tamura T."/>
        </authorList>
    </citation>
    <scope>NUCLEOTIDE SEQUENCE [LARGE SCALE GENOMIC DNA]</scope>
    <source>
        <strain evidence="2 3">NBRC 107358</strain>
    </source>
</reference>